<evidence type="ECO:0008006" key="3">
    <source>
        <dbReference type="Google" id="ProtNLM"/>
    </source>
</evidence>
<reference evidence="1" key="1">
    <citation type="journal article" date="2014" name="Int. J. Syst. Evol. Microbiol.">
        <title>Complete genome sequence of Corynebacterium casei LMG S-19264T (=DSM 44701T), isolated from a smear-ripened cheese.</title>
        <authorList>
            <consortium name="US DOE Joint Genome Institute (JGI-PGF)"/>
            <person name="Walter F."/>
            <person name="Albersmeier A."/>
            <person name="Kalinowski J."/>
            <person name="Ruckert C."/>
        </authorList>
    </citation>
    <scope>NUCLEOTIDE SEQUENCE</scope>
    <source>
        <strain evidence="1">CGMCC 4.7372</strain>
    </source>
</reference>
<organism evidence="1 2">
    <name type="scientific">Actinomyces gaoshouyii</name>
    <dbReference type="NCBI Taxonomy" id="1960083"/>
    <lineage>
        <taxon>Bacteria</taxon>
        <taxon>Bacillati</taxon>
        <taxon>Actinomycetota</taxon>
        <taxon>Actinomycetes</taxon>
        <taxon>Actinomycetales</taxon>
        <taxon>Actinomycetaceae</taxon>
        <taxon>Actinomyces</taxon>
    </lineage>
</organism>
<comment type="caution">
    <text evidence="1">The sequence shown here is derived from an EMBL/GenBank/DDBJ whole genome shotgun (WGS) entry which is preliminary data.</text>
</comment>
<accession>A0A8H9LG85</accession>
<proteinExistence type="predicted"/>
<name>A0A8H9LG85_9ACTO</name>
<dbReference type="Proteomes" id="UP000614239">
    <property type="component" value="Unassembled WGS sequence"/>
</dbReference>
<keyword evidence="2" id="KW-1185">Reference proteome</keyword>
<dbReference type="OrthoDB" id="52928at2"/>
<evidence type="ECO:0000313" key="1">
    <source>
        <dbReference type="EMBL" id="GGO98493.1"/>
    </source>
</evidence>
<reference evidence="1" key="2">
    <citation type="submission" date="2020-09" db="EMBL/GenBank/DDBJ databases">
        <authorList>
            <person name="Sun Q."/>
            <person name="Zhou Y."/>
        </authorList>
    </citation>
    <scope>NUCLEOTIDE SEQUENCE</scope>
    <source>
        <strain evidence="1">CGMCC 4.7372</strain>
    </source>
</reference>
<sequence>MSRVKYSEEFKEQEVREVVDKEWSFVSVAAFHTRRWHPSSASPARRTP</sequence>
<evidence type="ECO:0000313" key="2">
    <source>
        <dbReference type="Proteomes" id="UP000614239"/>
    </source>
</evidence>
<dbReference type="AlphaFoldDB" id="A0A8H9LG85"/>
<protein>
    <recommendedName>
        <fullName evidence="3">Transposase</fullName>
    </recommendedName>
</protein>
<gene>
    <name evidence="1" type="ORF">GCM10011612_13520</name>
</gene>
<dbReference type="EMBL" id="BMNJ01000004">
    <property type="protein sequence ID" value="GGO98493.1"/>
    <property type="molecule type" value="Genomic_DNA"/>
</dbReference>